<dbReference type="EMBL" id="QPJM01000009">
    <property type="protein sequence ID" value="RCW81924.1"/>
    <property type="molecule type" value="Genomic_DNA"/>
</dbReference>
<name>A0A368YUR9_9HYPH</name>
<organism evidence="1 2">
    <name type="scientific">Phyllobacterium bourgognense</name>
    <dbReference type="NCBI Taxonomy" id="314236"/>
    <lineage>
        <taxon>Bacteria</taxon>
        <taxon>Pseudomonadati</taxon>
        <taxon>Pseudomonadota</taxon>
        <taxon>Alphaproteobacteria</taxon>
        <taxon>Hyphomicrobiales</taxon>
        <taxon>Phyllobacteriaceae</taxon>
        <taxon>Phyllobacterium</taxon>
    </lineage>
</organism>
<dbReference type="AlphaFoldDB" id="A0A368YUR9"/>
<keyword evidence="2" id="KW-1185">Reference proteome</keyword>
<evidence type="ECO:0000313" key="1">
    <source>
        <dbReference type="EMBL" id="RCW81924.1"/>
    </source>
</evidence>
<dbReference type="Proteomes" id="UP000253324">
    <property type="component" value="Unassembled WGS sequence"/>
</dbReference>
<sequence length="44" mass="5050">MNKSQKVLIEHLLTLPLQEALELNNIGDIVTDVQMTVRWYEGPV</sequence>
<gene>
    <name evidence="1" type="ORF">C7476_109106</name>
</gene>
<protein>
    <submittedName>
        <fullName evidence="1">Uncharacterized protein</fullName>
    </submittedName>
</protein>
<reference evidence="1 2" key="1">
    <citation type="submission" date="2018-07" db="EMBL/GenBank/DDBJ databases">
        <title>Genomic Encyclopedia of Type Strains, Phase III (KMG-III): the genomes of soil and plant-associated and newly described type strains.</title>
        <authorList>
            <person name="Whitman W."/>
        </authorList>
    </citation>
    <scope>NUCLEOTIDE SEQUENCE [LARGE SCALE GENOMIC DNA]</scope>
    <source>
        <strain evidence="1 2">31-25a</strain>
    </source>
</reference>
<proteinExistence type="predicted"/>
<accession>A0A368YUR9</accession>
<comment type="caution">
    <text evidence="1">The sequence shown here is derived from an EMBL/GenBank/DDBJ whole genome shotgun (WGS) entry which is preliminary data.</text>
</comment>
<evidence type="ECO:0000313" key="2">
    <source>
        <dbReference type="Proteomes" id="UP000253324"/>
    </source>
</evidence>